<dbReference type="EMBL" id="JAWDJX010000040">
    <property type="protein sequence ID" value="KAK3049338.1"/>
    <property type="molecule type" value="Genomic_DNA"/>
</dbReference>
<organism evidence="2 3">
    <name type="scientific">Extremus antarcticus</name>
    <dbReference type="NCBI Taxonomy" id="702011"/>
    <lineage>
        <taxon>Eukaryota</taxon>
        <taxon>Fungi</taxon>
        <taxon>Dikarya</taxon>
        <taxon>Ascomycota</taxon>
        <taxon>Pezizomycotina</taxon>
        <taxon>Dothideomycetes</taxon>
        <taxon>Dothideomycetidae</taxon>
        <taxon>Mycosphaerellales</taxon>
        <taxon>Extremaceae</taxon>
        <taxon>Extremus</taxon>
    </lineage>
</organism>
<keyword evidence="3" id="KW-1185">Reference proteome</keyword>
<evidence type="ECO:0000313" key="3">
    <source>
        <dbReference type="Proteomes" id="UP001271007"/>
    </source>
</evidence>
<feature type="region of interest" description="Disordered" evidence="1">
    <location>
        <begin position="152"/>
        <end position="196"/>
    </location>
</feature>
<protein>
    <submittedName>
        <fullName evidence="2">Uncharacterized protein</fullName>
    </submittedName>
</protein>
<name>A0AAJ0G9J3_9PEZI</name>
<proteinExistence type="predicted"/>
<comment type="caution">
    <text evidence="2">The sequence shown here is derived from an EMBL/GenBank/DDBJ whole genome shotgun (WGS) entry which is preliminary data.</text>
</comment>
<accession>A0AAJ0G9J3</accession>
<gene>
    <name evidence="2" type="ORF">LTR09_009257</name>
</gene>
<dbReference type="AlphaFoldDB" id="A0AAJ0G9J3"/>
<sequence length="252" mass="28429">MSGNISELEHALGFKHERSLSGQTAESMEVPQVYQLTQDIKRFMSNFANRGPAELRSSTAFDQACDALFAFHGPRIWPARNLANGCRTSAWLVDARVKDWDGLWPRNLTYVDPQDQQKLRSLFRMLLLAKCTHSYYRVQGRARQTQELKFMVQDSADGDDSGSDGMPIRVRRRSKKSQPPSSVSQDTACDGSDSDEPLMRKAMRLSKRHESASSRPRLLVTLQLPPAKLAAQLGIAIRTESQHHHQDSITHP</sequence>
<evidence type="ECO:0000256" key="1">
    <source>
        <dbReference type="SAM" id="MobiDB-lite"/>
    </source>
</evidence>
<evidence type="ECO:0000313" key="2">
    <source>
        <dbReference type="EMBL" id="KAK3049338.1"/>
    </source>
</evidence>
<dbReference type="Proteomes" id="UP001271007">
    <property type="component" value="Unassembled WGS sequence"/>
</dbReference>
<reference evidence="2" key="1">
    <citation type="submission" date="2023-04" db="EMBL/GenBank/DDBJ databases">
        <title>Black Yeasts Isolated from many extreme environments.</title>
        <authorList>
            <person name="Coleine C."/>
            <person name="Stajich J.E."/>
            <person name="Selbmann L."/>
        </authorList>
    </citation>
    <scope>NUCLEOTIDE SEQUENCE</scope>
    <source>
        <strain evidence="2">CCFEE 5312</strain>
    </source>
</reference>